<comment type="caution">
    <text evidence="2">The sequence shown here is derived from an EMBL/GenBank/DDBJ whole genome shotgun (WGS) entry which is preliminary data.</text>
</comment>
<name>A0A8J4VG91_9ROSI</name>
<dbReference type="PANTHER" id="PTHR31902">
    <property type="entry name" value="ACTIN PATCHES DISTAL PROTEIN 1"/>
    <property type="match status" value="1"/>
</dbReference>
<keyword evidence="3" id="KW-1185">Reference proteome</keyword>
<reference evidence="2" key="1">
    <citation type="submission" date="2020-03" db="EMBL/GenBank/DDBJ databases">
        <title>Castanea mollissima Vanexum genome sequencing.</title>
        <authorList>
            <person name="Staton M."/>
        </authorList>
    </citation>
    <scope>NUCLEOTIDE SEQUENCE</scope>
    <source>
        <tissue evidence="2">Leaf</tissue>
    </source>
</reference>
<proteinExistence type="predicted"/>
<feature type="compositionally biased region" description="Basic and acidic residues" evidence="1">
    <location>
        <begin position="29"/>
        <end position="41"/>
    </location>
</feature>
<gene>
    <name evidence="2" type="ORF">CMV_015208</name>
</gene>
<dbReference type="AlphaFoldDB" id="A0A8J4VG91"/>
<organism evidence="2 3">
    <name type="scientific">Castanea mollissima</name>
    <name type="common">Chinese chestnut</name>
    <dbReference type="NCBI Taxonomy" id="60419"/>
    <lineage>
        <taxon>Eukaryota</taxon>
        <taxon>Viridiplantae</taxon>
        <taxon>Streptophyta</taxon>
        <taxon>Embryophyta</taxon>
        <taxon>Tracheophyta</taxon>
        <taxon>Spermatophyta</taxon>
        <taxon>Magnoliopsida</taxon>
        <taxon>eudicotyledons</taxon>
        <taxon>Gunneridae</taxon>
        <taxon>Pentapetalae</taxon>
        <taxon>rosids</taxon>
        <taxon>fabids</taxon>
        <taxon>Fagales</taxon>
        <taxon>Fagaceae</taxon>
        <taxon>Castanea</taxon>
    </lineage>
</organism>
<sequence>MGAAAEEGGKEDEHKLPNGDVKKNKKKKHEENGTQSKKEEVSGCCQGVNGFSCCKDGSLDQNGVIEKNLKETVAHEKKEQGKLSSWMGSWEKSDVLTAVAVAYSFYRSGVQMFRCRREKYSL</sequence>
<accession>A0A8J4VG91</accession>
<dbReference type="OrthoDB" id="10253744at2759"/>
<feature type="region of interest" description="Disordered" evidence="1">
    <location>
        <begin position="1"/>
        <end position="41"/>
    </location>
</feature>
<evidence type="ECO:0000313" key="2">
    <source>
        <dbReference type="EMBL" id="KAF3960043.1"/>
    </source>
</evidence>
<dbReference type="EMBL" id="JRKL02002190">
    <property type="protein sequence ID" value="KAF3960043.1"/>
    <property type="molecule type" value="Genomic_DNA"/>
</dbReference>
<dbReference type="PANTHER" id="PTHR31902:SF10">
    <property type="entry name" value="SUCRASE_FERREDOXIN-LIKE FAMILY PROTEIN"/>
    <property type="match status" value="1"/>
</dbReference>
<protein>
    <submittedName>
        <fullName evidence="2">Uncharacterized protein</fullName>
    </submittedName>
</protein>
<evidence type="ECO:0000256" key="1">
    <source>
        <dbReference type="SAM" id="MobiDB-lite"/>
    </source>
</evidence>
<evidence type="ECO:0000313" key="3">
    <source>
        <dbReference type="Proteomes" id="UP000737018"/>
    </source>
</evidence>
<dbReference type="Proteomes" id="UP000737018">
    <property type="component" value="Unassembled WGS sequence"/>
</dbReference>
<dbReference type="InterPro" id="IPR009737">
    <property type="entry name" value="Aim32/Apd1-like"/>
</dbReference>
<feature type="compositionally biased region" description="Basic and acidic residues" evidence="1">
    <location>
        <begin position="7"/>
        <end position="22"/>
    </location>
</feature>